<feature type="region of interest" description="Disordered" evidence="1">
    <location>
        <begin position="104"/>
        <end position="129"/>
    </location>
</feature>
<keyword evidence="3" id="KW-1185">Reference proteome</keyword>
<name>A0AAN6V8X4_9PEZI</name>
<dbReference type="AlphaFoldDB" id="A0AAN6V8X4"/>
<evidence type="ECO:0000256" key="1">
    <source>
        <dbReference type="SAM" id="MobiDB-lite"/>
    </source>
</evidence>
<protein>
    <submittedName>
        <fullName evidence="2">Uncharacterized protein</fullName>
    </submittedName>
</protein>
<reference evidence="2" key="1">
    <citation type="journal article" date="2023" name="Mol. Phylogenet. Evol.">
        <title>Genome-scale phylogeny and comparative genomics of the fungal order Sordariales.</title>
        <authorList>
            <person name="Hensen N."/>
            <person name="Bonometti L."/>
            <person name="Westerberg I."/>
            <person name="Brannstrom I.O."/>
            <person name="Guillou S."/>
            <person name="Cros-Aarteil S."/>
            <person name="Calhoun S."/>
            <person name="Haridas S."/>
            <person name="Kuo A."/>
            <person name="Mondo S."/>
            <person name="Pangilinan J."/>
            <person name="Riley R."/>
            <person name="LaButti K."/>
            <person name="Andreopoulos B."/>
            <person name="Lipzen A."/>
            <person name="Chen C."/>
            <person name="Yan M."/>
            <person name="Daum C."/>
            <person name="Ng V."/>
            <person name="Clum A."/>
            <person name="Steindorff A."/>
            <person name="Ohm R.A."/>
            <person name="Martin F."/>
            <person name="Silar P."/>
            <person name="Natvig D.O."/>
            <person name="Lalanne C."/>
            <person name="Gautier V."/>
            <person name="Ament-Velasquez S.L."/>
            <person name="Kruys A."/>
            <person name="Hutchinson M.I."/>
            <person name="Powell A.J."/>
            <person name="Barry K."/>
            <person name="Miller A.N."/>
            <person name="Grigoriev I.V."/>
            <person name="Debuchy R."/>
            <person name="Gladieux P."/>
            <person name="Hiltunen Thoren M."/>
            <person name="Johannesson H."/>
        </authorList>
    </citation>
    <scope>NUCLEOTIDE SEQUENCE</scope>
    <source>
        <strain evidence="2">CBS 141.50</strain>
    </source>
</reference>
<reference evidence="2" key="2">
    <citation type="submission" date="2023-05" db="EMBL/GenBank/DDBJ databases">
        <authorList>
            <consortium name="Lawrence Berkeley National Laboratory"/>
            <person name="Steindorff A."/>
            <person name="Hensen N."/>
            <person name="Bonometti L."/>
            <person name="Westerberg I."/>
            <person name="Brannstrom I.O."/>
            <person name="Guillou S."/>
            <person name="Cros-Aarteil S."/>
            <person name="Calhoun S."/>
            <person name="Haridas S."/>
            <person name="Kuo A."/>
            <person name="Mondo S."/>
            <person name="Pangilinan J."/>
            <person name="Riley R."/>
            <person name="Labutti K."/>
            <person name="Andreopoulos B."/>
            <person name="Lipzen A."/>
            <person name="Chen C."/>
            <person name="Yanf M."/>
            <person name="Daum C."/>
            <person name="Ng V."/>
            <person name="Clum A."/>
            <person name="Ohm R."/>
            <person name="Martin F."/>
            <person name="Silar P."/>
            <person name="Natvig D."/>
            <person name="Lalanne C."/>
            <person name="Gautier V."/>
            <person name="Ament-Velasquez S.L."/>
            <person name="Kruys A."/>
            <person name="Hutchinson M.I."/>
            <person name="Powell A.J."/>
            <person name="Barry K."/>
            <person name="Miller A.N."/>
            <person name="Grigoriev I.V."/>
            <person name="Debuchy R."/>
            <person name="Gladieux P."/>
            <person name="Thoren M.H."/>
            <person name="Johannesson H."/>
        </authorList>
    </citation>
    <scope>NUCLEOTIDE SEQUENCE</scope>
    <source>
        <strain evidence="2">CBS 141.50</strain>
    </source>
</reference>
<feature type="region of interest" description="Disordered" evidence="1">
    <location>
        <begin position="1"/>
        <end position="25"/>
    </location>
</feature>
<evidence type="ECO:0000313" key="2">
    <source>
        <dbReference type="EMBL" id="KAK4146907.1"/>
    </source>
</evidence>
<organism evidence="2 3">
    <name type="scientific">Dichotomopilus funicola</name>
    <dbReference type="NCBI Taxonomy" id="1934379"/>
    <lineage>
        <taxon>Eukaryota</taxon>
        <taxon>Fungi</taxon>
        <taxon>Dikarya</taxon>
        <taxon>Ascomycota</taxon>
        <taxon>Pezizomycotina</taxon>
        <taxon>Sordariomycetes</taxon>
        <taxon>Sordariomycetidae</taxon>
        <taxon>Sordariales</taxon>
        <taxon>Chaetomiaceae</taxon>
        <taxon>Dichotomopilus</taxon>
    </lineage>
</organism>
<feature type="compositionally biased region" description="Low complexity" evidence="1">
    <location>
        <begin position="1"/>
        <end position="14"/>
    </location>
</feature>
<dbReference type="RefSeq" id="XP_062640278.1">
    <property type="nucleotide sequence ID" value="XM_062779430.1"/>
</dbReference>
<dbReference type="GeneID" id="87816043"/>
<evidence type="ECO:0000313" key="3">
    <source>
        <dbReference type="Proteomes" id="UP001302676"/>
    </source>
</evidence>
<dbReference type="EMBL" id="MU853558">
    <property type="protein sequence ID" value="KAK4146907.1"/>
    <property type="molecule type" value="Genomic_DNA"/>
</dbReference>
<comment type="caution">
    <text evidence="2">The sequence shown here is derived from an EMBL/GenBank/DDBJ whole genome shotgun (WGS) entry which is preliminary data.</text>
</comment>
<accession>A0AAN6V8X4</accession>
<gene>
    <name evidence="2" type="ORF">C8A04DRAFT_25100</name>
</gene>
<sequence>MANNNGANNKPAAPVKDSAQEEQQLEDMLHRLDQVHLQLRQLRSALPRMLEPLMTKQPSPQAAFAAYMQSVDSTKQEISGFQEAYLGLFTDGVFQRTRLGQKNAKGIKQWRASEHPNWADPDPKRRRIS</sequence>
<dbReference type="Proteomes" id="UP001302676">
    <property type="component" value="Unassembled WGS sequence"/>
</dbReference>
<proteinExistence type="predicted"/>